<evidence type="ECO:0008006" key="3">
    <source>
        <dbReference type="Google" id="ProtNLM"/>
    </source>
</evidence>
<reference evidence="2" key="1">
    <citation type="submission" date="2016-01" db="EMBL/GenBank/DDBJ databases">
        <authorList>
            <person name="Mitreva M."/>
            <person name="Pepin K.H."/>
            <person name="Mihindukulasuriya K.A."/>
            <person name="Fulton R."/>
            <person name="Fronick C."/>
            <person name="O'Laughlin M."/>
            <person name="Miner T."/>
            <person name="Herter B."/>
            <person name="Rosa B.A."/>
            <person name="Cordes M."/>
            <person name="Tomlinson C."/>
            <person name="Wollam A."/>
            <person name="Palsikar V.B."/>
            <person name="Mardis E.R."/>
            <person name="Wilson R.K."/>
        </authorList>
    </citation>
    <scope>NUCLEOTIDE SEQUENCE [LARGE SCALE GENOMIC DNA]</scope>
    <source>
        <strain evidence="2">MJR8151</strain>
    </source>
</reference>
<name>A0A133KH67_9FIRM</name>
<evidence type="ECO:0000313" key="1">
    <source>
        <dbReference type="EMBL" id="KWZ78963.1"/>
    </source>
</evidence>
<proteinExistence type="predicted"/>
<dbReference type="InterPro" id="IPR050238">
    <property type="entry name" value="DNA_Rep/Repair_Clamp_Loader"/>
</dbReference>
<dbReference type="Proteomes" id="UP000070383">
    <property type="component" value="Unassembled WGS sequence"/>
</dbReference>
<sequence length="263" mass="31091">MSILDEQIKNKNLASAYIFEGKNPDYNKTFALEFARKVFESYGIDQENETNPDLYLIDKEGSVIDIESIREMLKNIYLRPENSKIKIYIIHQAQDLRQEGANAMLKSLEELKSYVKLIFTCVNKDTILPTIRSRCQILTIQADEPALDIDMDYLYEIWSDLYKGKIESFYKNKEFFDKYKEDRQTIYLAIEKLYQNLIKYKFSKNELDLSTSYMMKKFPLISLDKIERSIDLVETIKNASKTNINYDLSIEKIVFDVFREGKR</sequence>
<dbReference type="Gene3D" id="3.40.50.300">
    <property type="entry name" value="P-loop containing nucleotide triphosphate hydrolases"/>
    <property type="match status" value="1"/>
</dbReference>
<dbReference type="InterPro" id="IPR027417">
    <property type="entry name" value="P-loop_NTPase"/>
</dbReference>
<dbReference type="STRING" id="33036.HMPREF3200_00445"/>
<dbReference type="AlphaFoldDB" id="A0A133KH67"/>
<dbReference type="PATRIC" id="fig|33036.3.peg.444"/>
<dbReference type="OrthoDB" id="9810148at2"/>
<dbReference type="RefSeq" id="WP_060929046.1">
    <property type="nucleotide sequence ID" value="NZ_KQ955253.1"/>
</dbReference>
<dbReference type="EMBL" id="LRPM01000010">
    <property type="protein sequence ID" value="KWZ78963.1"/>
    <property type="molecule type" value="Genomic_DNA"/>
</dbReference>
<dbReference type="PANTHER" id="PTHR11669:SF8">
    <property type="entry name" value="DNA POLYMERASE III SUBUNIT DELTA"/>
    <property type="match status" value="1"/>
</dbReference>
<evidence type="ECO:0000313" key="2">
    <source>
        <dbReference type="Proteomes" id="UP000070383"/>
    </source>
</evidence>
<dbReference type="GO" id="GO:0006261">
    <property type="term" value="P:DNA-templated DNA replication"/>
    <property type="evidence" value="ECO:0007669"/>
    <property type="project" value="TreeGrafter"/>
</dbReference>
<organism evidence="1 2">
    <name type="scientific">Anaerococcus tetradius</name>
    <dbReference type="NCBI Taxonomy" id="33036"/>
    <lineage>
        <taxon>Bacteria</taxon>
        <taxon>Bacillati</taxon>
        <taxon>Bacillota</taxon>
        <taxon>Tissierellia</taxon>
        <taxon>Tissierellales</taxon>
        <taxon>Peptoniphilaceae</taxon>
        <taxon>Anaerococcus</taxon>
    </lineage>
</organism>
<dbReference type="SUPFAM" id="SSF52540">
    <property type="entry name" value="P-loop containing nucleoside triphosphate hydrolases"/>
    <property type="match status" value="1"/>
</dbReference>
<comment type="caution">
    <text evidence="1">The sequence shown here is derived from an EMBL/GenBank/DDBJ whole genome shotgun (WGS) entry which is preliminary data.</text>
</comment>
<keyword evidence="2" id="KW-1185">Reference proteome</keyword>
<accession>A0A133KH67</accession>
<dbReference type="PANTHER" id="PTHR11669">
    <property type="entry name" value="REPLICATION FACTOR C / DNA POLYMERASE III GAMMA-TAU SUBUNIT"/>
    <property type="match status" value="1"/>
</dbReference>
<gene>
    <name evidence="1" type="ORF">HMPREF3200_00445</name>
</gene>
<dbReference type="Pfam" id="PF13177">
    <property type="entry name" value="DNA_pol3_delta2"/>
    <property type="match status" value="1"/>
</dbReference>
<protein>
    <recommendedName>
        <fullName evidence="3">DNA polymerase III, delta' subunit domain protein</fullName>
    </recommendedName>
</protein>